<sequence>MRRVFPYCLLSLVFSSAFSTHATPLPSPLPSQVFAPLDDKNLQYAHDIKSAVQIKLHLEKEFNGKQCTVSFNISKKGATHGDFKTEGYKPLCAAAVKAIQDADIPAPPDNETHEIFKNSVIVFKPY</sequence>
<keyword evidence="1" id="KW-0732">Signal</keyword>
<dbReference type="GO" id="GO:0019534">
    <property type="term" value="F:toxin transmembrane transporter activity"/>
    <property type="evidence" value="ECO:0007669"/>
    <property type="project" value="InterPro"/>
</dbReference>
<protein>
    <submittedName>
        <fullName evidence="2">Colicin import membrane protein</fullName>
    </submittedName>
</protein>
<gene>
    <name evidence="2" type="ORF">EZJ58_0926</name>
</gene>
<dbReference type="Gene3D" id="3.30.1150.10">
    <property type="match status" value="1"/>
</dbReference>
<evidence type="ECO:0000313" key="3">
    <source>
        <dbReference type="Proteomes" id="UP000294555"/>
    </source>
</evidence>
<comment type="caution">
    <text evidence="2">The sequence shown here is derived from an EMBL/GenBank/DDBJ whole genome shotgun (WGS) entry which is preliminary data.</text>
</comment>
<dbReference type="OrthoDB" id="7068768at2"/>
<dbReference type="AlphaFoldDB" id="A0A4R1N8E0"/>
<evidence type="ECO:0000256" key="1">
    <source>
        <dbReference type="SAM" id="SignalP"/>
    </source>
</evidence>
<organism evidence="2 3">
    <name type="scientific">Sodalis ligni</name>
    <dbReference type="NCBI Taxonomy" id="2697027"/>
    <lineage>
        <taxon>Bacteria</taxon>
        <taxon>Pseudomonadati</taxon>
        <taxon>Pseudomonadota</taxon>
        <taxon>Gammaproteobacteria</taxon>
        <taxon>Enterobacterales</taxon>
        <taxon>Bruguierivoracaceae</taxon>
        <taxon>Sodalis</taxon>
    </lineage>
</organism>
<dbReference type="InterPro" id="IPR014161">
    <property type="entry name" value="Tol-Pal_TolA"/>
</dbReference>
<dbReference type="Pfam" id="PF06519">
    <property type="entry name" value="TolA"/>
    <property type="match status" value="1"/>
</dbReference>
<dbReference type="GO" id="GO:0016020">
    <property type="term" value="C:membrane"/>
    <property type="evidence" value="ECO:0007669"/>
    <property type="project" value="InterPro"/>
</dbReference>
<proteinExistence type="predicted"/>
<dbReference type="SUPFAM" id="SSF74653">
    <property type="entry name" value="TolA/TonB C-terminal domain"/>
    <property type="match status" value="1"/>
</dbReference>
<dbReference type="RefSeq" id="WP_132921798.1">
    <property type="nucleotide sequence ID" value="NZ_SJOI01000001.1"/>
</dbReference>
<feature type="signal peptide" evidence="1">
    <location>
        <begin position="1"/>
        <end position="22"/>
    </location>
</feature>
<accession>A0A4R1N8E0</accession>
<evidence type="ECO:0000313" key="2">
    <source>
        <dbReference type="EMBL" id="TCL02887.1"/>
    </source>
</evidence>
<name>A0A4R1N8E0_9GAMM</name>
<dbReference type="EMBL" id="SJOI01000001">
    <property type="protein sequence ID" value="TCL02887.1"/>
    <property type="molecule type" value="Genomic_DNA"/>
</dbReference>
<dbReference type="Proteomes" id="UP000294555">
    <property type="component" value="Unassembled WGS sequence"/>
</dbReference>
<reference evidence="2 3" key="1">
    <citation type="submission" date="2019-02" db="EMBL/GenBank/DDBJ databases">
        <title>Investigation of anaerobic lignin degradation for improved lignocellulosic biofuels.</title>
        <authorList>
            <person name="Deangelis K."/>
        </authorList>
    </citation>
    <scope>NUCLEOTIDE SEQUENCE [LARGE SCALE GENOMIC DNA]</scope>
    <source>
        <strain evidence="2 3">159R</strain>
    </source>
</reference>
<dbReference type="GO" id="GO:0043213">
    <property type="term" value="P:bacteriocin transport"/>
    <property type="evidence" value="ECO:0007669"/>
    <property type="project" value="InterPro"/>
</dbReference>
<feature type="chain" id="PRO_5020446505" evidence="1">
    <location>
        <begin position="23"/>
        <end position="126"/>
    </location>
</feature>
<keyword evidence="3" id="KW-1185">Reference proteome</keyword>